<evidence type="ECO:0000256" key="1">
    <source>
        <dbReference type="SAM" id="MobiDB-lite"/>
    </source>
</evidence>
<sequence>MNRADQAPEPSMEEILASIRSIIADDGKPSAAESARAAPAGSLAAPVEEDVLDLTEELVFPVERAAASTPPVSSAPEQPALNRTRFDAQPAASDSRHGAVEPNRQAAERAEPEPAAHTIASTQEAHSGARAASAQAMPPMERVAAHLATPHPEAPRPETYRPEPPRPEADPREAQPRPAQATPRSIWSRREMPGSPAPAPALPVTPRAAAEPPARPQKRWAEDIHMPIPAGGPVPLIPQDIQPRVDEAAKLQTVAAPEHEATAAEPEDSAMAMLAERLARDAVSAMDAEELTQAGEVDFAALEDERKADVTESFASAIERQSEGNSGQPLPSLLDEVLRHDFRRDAEEDEDDQTEARNAAAASEPEIAHDAPAESEDASIDAPTEAVDTTPVEDAEPEAAQPVFETEYFREIEEARSADLPSEEAQADEAATDEPSVEQDHFEQEFEPRFEAPVERGPRPDFAPWLVASPVHDEPASAFLASEPEAEREPEPQPEPAREEAEPPLAQARFIGAQPSSYAQQIVTEPSPSYAPPPVVAPQAPAPAPAPSQAAAVPPAASGPLEAAVREMLRPMLVQWLNENMPRILESAIREEIASRGVLPKPDDQV</sequence>
<evidence type="ECO:0000313" key="2">
    <source>
        <dbReference type="EMBL" id="MBJ7544943.1"/>
    </source>
</evidence>
<proteinExistence type="predicted"/>
<reference evidence="2 3" key="1">
    <citation type="submission" date="2020-12" db="EMBL/GenBank/DDBJ databases">
        <title>Revised draft genomes of Rhodomicrobium vannielii ATCC 17100 and Rhodomicrobium udaipurense JA643.</title>
        <authorList>
            <person name="Conners E.M."/>
            <person name="Davenport E.J."/>
            <person name="Bose A."/>
        </authorList>
    </citation>
    <scope>NUCLEOTIDE SEQUENCE [LARGE SCALE GENOMIC DNA]</scope>
    <source>
        <strain evidence="2 3">JA643</strain>
    </source>
</reference>
<feature type="compositionally biased region" description="Basic and acidic residues" evidence="1">
    <location>
        <begin position="336"/>
        <end position="346"/>
    </location>
</feature>
<feature type="compositionally biased region" description="Polar residues" evidence="1">
    <location>
        <begin position="514"/>
        <end position="524"/>
    </location>
</feature>
<accession>A0A8I1GHG6</accession>
<name>A0A8I1GHG6_9HYPH</name>
<feature type="compositionally biased region" description="Low complexity" evidence="1">
    <location>
        <begin position="125"/>
        <end position="136"/>
    </location>
</feature>
<feature type="compositionally biased region" description="Basic and acidic residues" evidence="1">
    <location>
        <begin position="153"/>
        <end position="175"/>
    </location>
</feature>
<dbReference type="EMBL" id="JAEMUK010000083">
    <property type="protein sequence ID" value="MBJ7544943.1"/>
    <property type="molecule type" value="Genomic_DNA"/>
</dbReference>
<dbReference type="InterPro" id="IPR019632">
    <property type="entry name" value="DUF2497"/>
</dbReference>
<dbReference type="AlphaFoldDB" id="A0A8I1GHG6"/>
<feature type="compositionally biased region" description="Basic and acidic residues" evidence="1">
    <location>
        <begin position="407"/>
        <end position="417"/>
    </location>
</feature>
<feature type="compositionally biased region" description="Low complexity" evidence="1">
    <location>
        <begin position="65"/>
        <end position="76"/>
    </location>
</feature>
<gene>
    <name evidence="2" type="ORF">JDN41_15420</name>
</gene>
<comment type="caution">
    <text evidence="2">The sequence shown here is derived from an EMBL/GenBank/DDBJ whole genome shotgun (WGS) entry which is preliminary data.</text>
</comment>
<keyword evidence="3" id="KW-1185">Reference proteome</keyword>
<dbReference type="RefSeq" id="WP_037233509.1">
    <property type="nucleotide sequence ID" value="NZ_JAEMUK010000083.1"/>
</dbReference>
<feature type="region of interest" description="Disordered" evidence="1">
    <location>
        <begin position="306"/>
        <end position="553"/>
    </location>
</feature>
<feature type="compositionally biased region" description="Acidic residues" evidence="1">
    <location>
        <begin position="421"/>
        <end position="437"/>
    </location>
</feature>
<evidence type="ECO:0000313" key="3">
    <source>
        <dbReference type="Proteomes" id="UP000623250"/>
    </source>
</evidence>
<feature type="compositionally biased region" description="Basic and acidic residues" evidence="1">
    <location>
        <begin position="438"/>
        <end position="459"/>
    </location>
</feature>
<organism evidence="2 3">
    <name type="scientific">Rhodomicrobium udaipurense</name>
    <dbReference type="NCBI Taxonomy" id="1202716"/>
    <lineage>
        <taxon>Bacteria</taxon>
        <taxon>Pseudomonadati</taxon>
        <taxon>Pseudomonadota</taxon>
        <taxon>Alphaproteobacteria</taxon>
        <taxon>Hyphomicrobiales</taxon>
        <taxon>Hyphomicrobiaceae</taxon>
        <taxon>Rhodomicrobium</taxon>
    </lineage>
</organism>
<feature type="compositionally biased region" description="Basic and acidic residues" evidence="1">
    <location>
        <begin position="485"/>
        <end position="501"/>
    </location>
</feature>
<feature type="compositionally biased region" description="Low complexity" evidence="1">
    <location>
        <begin position="29"/>
        <end position="45"/>
    </location>
</feature>
<dbReference type="Proteomes" id="UP000623250">
    <property type="component" value="Unassembled WGS sequence"/>
</dbReference>
<feature type="compositionally biased region" description="Pro residues" evidence="1">
    <location>
        <begin position="529"/>
        <end position="546"/>
    </location>
</feature>
<protein>
    <submittedName>
        <fullName evidence="2">DUF2497 domain-containing protein</fullName>
    </submittedName>
</protein>
<feature type="region of interest" description="Disordered" evidence="1">
    <location>
        <begin position="26"/>
        <end position="45"/>
    </location>
</feature>
<feature type="region of interest" description="Disordered" evidence="1">
    <location>
        <begin position="63"/>
        <end position="239"/>
    </location>
</feature>
<dbReference type="Pfam" id="PF10691">
    <property type="entry name" value="DUF2497"/>
    <property type="match status" value="1"/>
</dbReference>